<dbReference type="STRING" id="1433126.BN938_1949"/>
<keyword evidence="13" id="KW-0460">Magnesium</keyword>
<dbReference type="InterPro" id="IPR036615">
    <property type="entry name" value="Mur_ligase_C_dom_sf"/>
</dbReference>
<dbReference type="GO" id="GO:0005524">
    <property type="term" value="F:ATP binding"/>
    <property type="evidence" value="ECO:0007669"/>
    <property type="project" value="UniProtKB-KW"/>
</dbReference>
<evidence type="ECO:0000256" key="12">
    <source>
        <dbReference type="ARBA" id="ARBA00022840"/>
    </source>
</evidence>
<dbReference type="PATRIC" id="fig|1433126.3.peg.1925"/>
<dbReference type="AlphaFoldDB" id="A0A060R8Y2"/>
<dbReference type="FunFam" id="3.40.1190.10:FF:000011">
    <property type="entry name" value="Folylpolyglutamate synthase/dihydrofolate synthase"/>
    <property type="match status" value="1"/>
</dbReference>
<evidence type="ECO:0000256" key="1">
    <source>
        <dbReference type="ARBA" id="ARBA00001946"/>
    </source>
</evidence>
<dbReference type="SUPFAM" id="SSF53623">
    <property type="entry name" value="MurD-like peptide ligases, catalytic domain"/>
    <property type="match status" value="1"/>
</dbReference>
<evidence type="ECO:0000256" key="18">
    <source>
        <dbReference type="ARBA" id="ARBA00047493"/>
    </source>
</evidence>
<dbReference type="Pfam" id="PF02875">
    <property type="entry name" value="Mur_ligase_C"/>
    <property type="match status" value="1"/>
</dbReference>
<reference evidence="25 26" key="1">
    <citation type="journal article" date="2015" name="Genome Announc.">
        <title>Complete Genome Sequence of the Novel Leech Symbiont Mucinivorans hirudinis M3T.</title>
        <authorList>
            <person name="Nelson M.C."/>
            <person name="Bomar L."/>
            <person name="Graf J."/>
        </authorList>
    </citation>
    <scope>NUCLEOTIDE SEQUENCE [LARGE SCALE GENOMIC DNA]</scope>
    <source>
        <strain evidence="26">M3</strain>
    </source>
</reference>
<dbReference type="NCBIfam" id="TIGR01499">
    <property type="entry name" value="folC"/>
    <property type="match status" value="1"/>
</dbReference>
<gene>
    <name evidence="25" type="ORF">BN938_1949</name>
</gene>
<feature type="domain" description="Mur ligase C-terminal" evidence="23">
    <location>
        <begin position="295"/>
        <end position="412"/>
    </location>
</feature>
<evidence type="ECO:0000256" key="9">
    <source>
        <dbReference type="ARBA" id="ARBA00022598"/>
    </source>
</evidence>
<dbReference type="GO" id="GO:0004326">
    <property type="term" value="F:tetrahydrofolylpolyglutamate synthase activity"/>
    <property type="evidence" value="ECO:0007669"/>
    <property type="project" value="UniProtKB-EC"/>
</dbReference>
<evidence type="ECO:0000256" key="14">
    <source>
        <dbReference type="ARBA" id="ARBA00022909"/>
    </source>
</evidence>
<keyword evidence="26" id="KW-1185">Reference proteome</keyword>
<protein>
    <recommendedName>
        <fullName evidence="8">Dihydrofolate synthase/folylpolyglutamate synthase</fullName>
        <ecNumber evidence="6">6.3.2.12</ecNumber>
        <ecNumber evidence="7">6.3.2.17</ecNumber>
    </recommendedName>
    <alternativeName>
        <fullName evidence="17">Folylpoly-gamma-glutamate synthetase-dihydrofolate synthetase</fullName>
    </alternativeName>
    <alternativeName>
        <fullName evidence="15">Folylpolyglutamate synthetase</fullName>
    </alternativeName>
    <alternativeName>
        <fullName evidence="16">Tetrahydrofolylpolyglutamate synthase</fullName>
    </alternativeName>
</protein>
<dbReference type="HOGENOM" id="CLU_015869_1_1_10"/>
<evidence type="ECO:0000256" key="6">
    <source>
        <dbReference type="ARBA" id="ARBA00013023"/>
    </source>
</evidence>
<dbReference type="InterPro" id="IPR036565">
    <property type="entry name" value="Mur-like_cat_sf"/>
</dbReference>
<evidence type="ECO:0000256" key="17">
    <source>
        <dbReference type="ARBA" id="ARBA00032510"/>
    </source>
</evidence>
<proteinExistence type="inferred from homology"/>
<keyword evidence="12 22" id="KW-0067">ATP-binding</keyword>
<evidence type="ECO:0000256" key="7">
    <source>
        <dbReference type="ARBA" id="ARBA00013025"/>
    </source>
</evidence>
<comment type="similarity">
    <text evidence="5 22">Belongs to the folylpolyglutamate synthase family.</text>
</comment>
<dbReference type="GO" id="GO:0046872">
    <property type="term" value="F:metal ion binding"/>
    <property type="evidence" value="ECO:0007669"/>
    <property type="project" value="UniProtKB-KW"/>
</dbReference>
<evidence type="ECO:0000256" key="13">
    <source>
        <dbReference type="ARBA" id="ARBA00022842"/>
    </source>
</evidence>
<keyword evidence="14" id="KW-0289">Folate biosynthesis</keyword>
<dbReference type="GO" id="GO:0005737">
    <property type="term" value="C:cytoplasm"/>
    <property type="evidence" value="ECO:0007669"/>
    <property type="project" value="TreeGrafter"/>
</dbReference>
<evidence type="ECO:0000256" key="8">
    <source>
        <dbReference type="ARBA" id="ARBA00019357"/>
    </source>
</evidence>
<evidence type="ECO:0000259" key="23">
    <source>
        <dbReference type="Pfam" id="PF02875"/>
    </source>
</evidence>
<comment type="cofactor">
    <cofactor evidence="1">
        <name>Mg(2+)</name>
        <dbReference type="ChEBI" id="CHEBI:18420"/>
    </cofactor>
</comment>
<accession>A0A060R8Y2</accession>
<dbReference type="Pfam" id="PF08245">
    <property type="entry name" value="Mur_ligase_M"/>
    <property type="match status" value="1"/>
</dbReference>
<dbReference type="Proteomes" id="UP000027616">
    <property type="component" value="Chromosome I"/>
</dbReference>
<dbReference type="SUPFAM" id="SSF53244">
    <property type="entry name" value="MurD-like peptide ligases, peptide-binding domain"/>
    <property type="match status" value="1"/>
</dbReference>
<sequence>MNKYEKTLKYLYDSLPVFQRIGGAAYKANLDSTIALDNHLGNPHRAFDAVHIAGTNGKGSVSEMIYEVLRAAGYRTGLYTSPHLSDFRERIIVDGEMIPRECVVDFVEQNSHFIESLKPSFFEVTVAMAFDYFRRQNVDIAVIEVGMGGRLDSTNIITPRLSVITNIDYDHTQFLGDTLAKIATEKAGIIKPAIPVVIGESAPESAPVFILKAKEGHSPLTFADQRYVCADRRGNKFVINSLLDGNVAELTLGMSGDYQRKNICTVLAALDILGEQMAISKDNVIEGLSRACVRGRWQKIGDKPLIICDTGHNKAGIKYVVEQIALQNFDRLIMVVGMVADKDIDAVLAMLPKDAYYIFTRADIPRALDADELQDRAERFNLMGESVAGVEKALERAREIATENDMIFIGGSTFVVAELITSGVK</sequence>
<dbReference type="EMBL" id="HG934468">
    <property type="protein sequence ID" value="CDN32026.1"/>
    <property type="molecule type" value="Genomic_DNA"/>
</dbReference>
<comment type="pathway">
    <text evidence="3">Cofactor biosynthesis; tetrahydrofolate biosynthesis; 7,8-dihydrofolate from 2-amino-4-hydroxy-6-hydroxymethyl-7,8-dihydropteridine diphosphate and 4-aminobenzoate: step 2/2.</text>
</comment>
<comment type="catalytic activity">
    <reaction evidence="20">
        <text>(6R)-5,10-methylenetetrahydrofolyl-(gamma-L-Glu)(n) + L-glutamate + ATP = (6R)-5,10-methylenetetrahydrofolyl-(gamma-L-Glu)(n+1) + ADP + phosphate + H(+)</text>
        <dbReference type="Rhea" id="RHEA:51912"/>
        <dbReference type="Rhea" id="RHEA-COMP:13257"/>
        <dbReference type="Rhea" id="RHEA-COMP:13258"/>
        <dbReference type="ChEBI" id="CHEBI:15378"/>
        <dbReference type="ChEBI" id="CHEBI:29985"/>
        <dbReference type="ChEBI" id="CHEBI:30616"/>
        <dbReference type="ChEBI" id="CHEBI:43474"/>
        <dbReference type="ChEBI" id="CHEBI:136572"/>
        <dbReference type="ChEBI" id="CHEBI:456216"/>
        <dbReference type="EC" id="6.3.2.17"/>
    </reaction>
</comment>
<keyword evidence="9 22" id="KW-0436">Ligase</keyword>
<evidence type="ECO:0000256" key="19">
    <source>
        <dbReference type="ARBA" id="ARBA00047808"/>
    </source>
</evidence>
<evidence type="ECO:0000259" key="24">
    <source>
        <dbReference type="Pfam" id="PF08245"/>
    </source>
</evidence>
<evidence type="ECO:0000256" key="16">
    <source>
        <dbReference type="ARBA" id="ARBA00030592"/>
    </source>
</evidence>
<evidence type="ECO:0000256" key="20">
    <source>
        <dbReference type="ARBA" id="ARBA00049035"/>
    </source>
</evidence>
<comment type="catalytic activity">
    <reaction evidence="19">
        <text>10-formyltetrahydrofolyl-(gamma-L-Glu)(n) + L-glutamate + ATP = 10-formyltetrahydrofolyl-(gamma-L-Glu)(n+1) + ADP + phosphate + H(+)</text>
        <dbReference type="Rhea" id="RHEA:51904"/>
        <dbReference type="Rhea" id="RHEA-COMP:13088"/>
        <dbReference type="Rhea" id="RHEA-COMP:14300"/>
        <dbReference type="ChEBI" id="CHEBI:15378"/>
        <dbReference type="ChEBI" id="CHEBI:29985"/>
        <dbReference type="ChEBI" id="CHEBI:30616"/>
        <dbReference type="ChEBI" id="CHEBI:43474"/>
        <dbReference type="ChEBI" id="CHEBI:134413"/>
        <dbReference type="ChEBI" id="CHEBI:456216"/>
        <dbReference type="EC" id="6.3.2.17"/>
    </reaction>
</comment>
<keyword evidence="11 22" id="KW-0547">Nucleotide-binding</keyword>
<comment type="function">
    <text evidence="2">Functions in two distinct reactions of the de novo folate biosynthetic pathway. Catalyzes the addition of a glutamate residue to dihydropteroate (7,8-dihydropteroate or H2Pte) to form dihydrofolate (7,8-dihydrofolate monoglutamate or H2Pte-Glu). Also catalyzes successive additions of L-glutamate to tetrahydrofolate or 10-formyltetrahydrofolate or 5,10-methylenetetrahydrofolate, leading to folylpolyglutamate derivatives.</text>
</comment>
<evidence type="ECO:0000313" key="26">
    <source>
        <dbReference type="Proteomes" id="UP000027616"/>
    </source>
</evidence>
<evidence type="ECO:0000256" key="5">
    <source>
        <dbReference type="ARBA" id="ARBA00008276"/>
    </source>
</evidence>
<dbReference type="GO" id="GO:0008841">
    <property type="term" value="F:dihydrofolate synthase activity"/>
    <property type="evidence" value="ECO:0007669"/>
    <property type="project" value="UniProtKB-EC"/>
</dbReference>
<keyword evidence="10" id="KW-0479">Metal-binding</keyword>
<dbReference type="GO" id="GO:0046656">
    <property type="term" value="P:folic acid biosynthetic process"/>
    <property type="evidence" value="ECO:0007669"/>
    <property type="project" value="UniProtKB-KW"/>
</dbReference>
<comment type="catalytic activity">
    <reaction evidence="18">
        <text>(6S)-5,6,7,8-tetrahydrofolyl-(gamma-L-Glu)(n) + L-glutamate + ATP = (6S)-5,6,7,8-tetrahydrofolyl-(gamma-L-Glu)(n+1) + ADP + phosphate + H(+)</text>
        <dbReference type="Rhea" id="RHEA:10580"/>
        <dbReference type="Rhea" id="RHEA-COMP:14738"/>
        <dbReference type="Rhea" id="RHEA-COMP:14740"/>
        <dbReference type="ChEBI" id="CHEBI:15378"/>
        <dbReference type="ChEBI" id="CHEBI:29985"/>
        <dbReference type="ChEBI" id="CHEBI:30616"/>
        <dbReference type="ChEBI" id="CHEBI:43474"/>
        <dbReference type="ChEBI" id="CHEBI:141005"/>
        <dbReference type="ChEBI" id="CHEBI:456216"/>
        <dbReference type="EC" id="6.3.2.17"/>
    </reaction>
</comment>
<evidence type="ECO:0000256" key="3">
    <source>
        <dbReference type="ARBA" id="ARBA00004799"/>
    </source>
</evidence>
<comment type="pathway">
    <text evidence="4">Cofactor biosynthesis; tetrahydrofolylpolyglutamate biosynthesis.</text>
</comment>
<dbReference type="InterPro" id="IPR004101">
    <property type="entry name" value="Mur_ligase_C"/>
</dbReference>
<evidence type="ECO:0000256" key="21">
    <source>
        <dbReference type="ARBA" id="ARBA00049161"/>
    </source>
</evidence>
<dbReference type="Gene3D" id="3.40.1190.10">
    <property type="entry name" value="Mur-like, catalytic domain"/>
    <property type="match status" value="1"/>
</dbReference>
<organism evidence="25 26">
    <name type="scientific">Mucinivorans hirudinis</name>
    <dbReference type="NCBI Taxonomy" id="1433126"/>
    <lineage>
        <taxon>Bacteria</taxon>
        <taxon>Pseudomonadati</taxon>
        <taxon>Bacteroidota</taxon>
        <taxon>Bacteroidia</taxon>
        <taxon>Bacteroidales</taxon>
        <taxon>Rikenellaceae</taxon>
        <taxon>Mucinivorans</taxon>
    </lineage>
</organism>
<dbReference type="InterPro" id="IPR018109">
    <property type="entry name" value="Folylpolyglutamate_synth_CS"/>
</dbReference>
<dbReference type="EC" id="6.3.2.12" evidence="6"/>
<dbReference type="KEGG" id="rbc:BN938_1949"/>
<dbReference type="PANTHER" id="PTHR11136:SF0">
    <property type="entry name" value="DIHYDROFOLATE SYNTHETASE-RELATED"/>
    <property type="match status" value="1"/>
</dbReference>
<name>A0A060R8Y2_9BACT</name>
<dbReference type="InterPro" id="IPR013221">
    <property type="entry name" value="Mur_ligase_cen"/>
</dbReference>
<evidence type="ECO:0000256" key="2">
    <source>
        <dbReference type="ARBA" id="ARBA00002714"/>
    </source>
</evidence>
<evidence type="ECO:0000256" key="10">
    <source>
        <dbReference type="ARBA" id="ARBA00022723"/>
    </source>
</evidence>
<dbReference type="OrthoDB" id="9809356at2"/>
<feature type="domain" description="Mur ligase central" evidence="24">
    <location>
        <begin position="52"/>
        <end position="269"/>
    </location>
</feature>
<evidence type="ECO:0000313" key="25">
    <source>
        <dbReference type="EMBL" id="CDN32026.1"/>
    </source>
</evidence>
<dbReference type="eggNOG" id="COG0285">
    <property type="taxonomic scope" value="Bacteria"/>
</dbReference>
<comment type="catalytic activity">
    <reaction evidence="21">
        <text>7,8-dihydropteroate + L-glutamate + ATP = 7,8-dihydrofolate + ADP + phosphate + H(+)</text>
        <dbReference type="Rhea" id="RHEA:23584"/>
        <dbReference type="ChEBI" id="CHEBI:15378"/>
        <dbReference type="ChEBI" id="CHEBI:17839"/>
        <dbReference type="ChEBI" id="CHEBI:29985"/>
        <dbReference type="ChEBI" id="CHEBI:30616"/>
        <dbReference type="ChEBI" id="CHEBI:43474"/>
        <dbReference type="ChEBI" id="CHEBI:57451"/>
        <dbReference type="ChEBI" id="CHEBI:456216"/>
        <dbReference type="EC" id="6.3.2.12"/>
    </reaction>
</comment>
<evidence type="ECO:0000256" key="22">
    <source>
        <dbReference type="PIRNR" id="PIRNR001563"/>
    </source>
</evidence>
<dbReference type="InterPro" id="IPR001645">
    <property type="entry name" value="Folylpolyglutamate_synth"/>
</dbReference>
<dbReference type="Gene3D" id="3.90.190.20">
    <property type="entry name" value="Mur ligase, C-terminal domain"/>
    <property type="match status" value="1"/>
</dbReference>
<dbReference type="PANTHER" id="PTHR11136">
    <property type="entry name" value="FOLYLPOLYGLUTAMATE SYNTHASE-RELATED"/>
    <property type="match status" value="1"/>
</dbReference>
<evidence type="ECO:0000256" key="15">
    <source>
        <dbReference type="ARBA" id="ARBA00030048"/>
    </source>
</evidence>
<dbReference type="PROSITE" id="PS01012">
    <property type="entry name" value="FOLYLPOLYGLU_SYNT_2"/>
    <property type="match status" value="1"/>
</dbReference>
<evidence type="ECO:0000256" key="4">
    <source>
        <dbReference type="ARBA" id="ARBA00005150"/>
    </source>
</evidence>
<evidence type="ECO:0000256" key="11">
    <source>
        <dbReference type="ARBA" id="ARBA00022741"/>
    </source>
</evidence>
<dbReference type="EC" id="6.3.2.17" evidence="7"/>
<dbReference type="PIRSF" id="PIRSF001563">
    <property type="entry name" value="Folylpolyglu_synth"/>
    <property type="match status" value="1"/>
</dbReference>